<dbReference type="OrthoDB" id="9813413at2"/>
<dbReference type="InterPro" id="IPR020449">
    <property type="entry name" value="Tscrpt_reg_AraC-type_HTH"/>
</dbReference>
<dbReference type="SMART" id="SM00342">
    <property type="entry name" value="HTH_ARAC"/>
    <property type="match status" value="1"/>
</dbReference>
<feature type="domain" description="HTH araC/xylS-type" evidence="4">
    <location>
        <begin position="176"/>
        <end position="275"/>
    </location>
</feature>
<evidence type="ECO:0000259" key="4">
    <source>
        <dbReference type="PROSITE" id="PS01124"/>
    </source>
</evidence>
<name>A0A4R5KX59_9BACL</name>
<dbReference type="RefSeq" id="WP_133226208.1">
    <property type="nucleotide sequence ID" value="NZ_SMRT01000002.1"/>
</dbReference>
<dbReference type="GO" id="GO:0043565">
    <property type="term" value="F:sequence-specific DNA binding"/>
    <property type="evidence" value="ECO:0007669"/>
    <property type="project" value="InterPro"/>
</dbReference>
<keyword evidence="1" id="KW-0805">Transcription regulation</keyword>
<dbReference type="PANTHER" id="PTHR43280">
    <property type="entry name" value="ARAC-FAMILY TRANSCRIPTIONAL REGULATOR"/>
    <property type="match status" value="1"/>
</dbReference>
<dbReference type="Gene3D" id="1.10.10.60">
    <property type="entry name" value="Homeodomain-like"/>
    <property type="match status" value="2"/>
</dbReference>
<evidence type="ECO:0000256" key="3">
    <source>
        <dbReference type="ARBA" id="ARBA00023163"/>
    </source>
</evidence>
<protein>
    <submittedName>
        <fullName evidence="5">AraC family transcriptional regulator</fullName>
    </submittedName>
</protein>
<keyword evidence="6" id="KW-1185">Reference proteome</keyword>
<organism evidence="5 6">
    <name type="scientific">Paenibacillus piri</name>
    <dbReference type="NCBI Taxonomy" id="2547395"/>
    <lineage>
        <taxon>Bacteria</taxon>
        <taxon>Bacillati</taxon>
        <taxon>Bacillota</taxon>
        <taxon>Bacilli</taxon>
        <taxon>Bacillales</taxon>
        <taxon>Paenibacillaceae</taxon>
        <taxon>Paenibacillus</taxon>
    </lineage>
</organism>
<sequence>MQRQRLLPTLTDHAFFCLPESVGWYKDVPEHSVNRQANALNNFSLHLVVKGKGFLEADHQTYSLQAGDAFLYFPLQPQRYYSSQEDPWEVRWLHFYGSKVKDYLLESGLHRSHLWTVRQLKPLVQAYDELLLEAEEHSFYQLTRMSTLTYAVIAEFVNQAEPLSSSKSEDTTSRILQLLPLIQHDACKPFELDYWAAQAKVSTYYFCKLFRKAVQMTPMTFVTLCRLQTAKQWLLEKSELTIRQIALDSGYPSTSYFNKKFLEQEGMTPSEYRELYWKKNKVPQK</sequence>
<dbReference type="InterPro" id="IPR009057">
    <property type="entry name" value="Homeodomain-like_sf"/>
</dbReference>
<dbReference type="GO" id="GO:0003700">
    <property type="term" value="F:DNA-binding transcription factor activity"/>
    <property type="evidence" value="ECO:0007669"/>
    <property type="project" value="InterPro"/>
</dbReference>
<evidence type="ECO:0000313" key="5">
    <source>
        <dbReference type="EMBL" id="TDF99637.1"/>
    </source>
</evidence>
<dbReference type="PROSITE" id="PS00041">
    <property type="entry name" value="HTH_ARAC_FAMILY_1"/>
    <property type="match status" value="1"/>
</dbReference>
<dbReference type="AlphaFoldDB" id="A0A4R5KX59"/>
<reference evidence="5 6" key="1">
    <citation type="submission" date="2019-03" db="EMBL/GenBank/DDBJ databases">
        <title>This is whole genome sequence of Paenibacillus sp MS74 strain.</title>
        <authorList>
            <person name="Trinh H.N."/>
        </authorList>
    </citation>
    <scope>NUCLEOTIDE SEQUENCE [LARGE SCALE GENOMIC DNA]</scope>
    <source>
        <strain evidence="5 6">MS74</strain>
    </source>
</reference>
<comment type="caution">
    <text evidence="5">The sequence shown here is derived from an EMBL/GenBank/DDBJ whole genome shotgun (WGS) entry which is preliminary data.</text>
</comment>
<dbReference type="PRINTS" id="PR00032">
    <property type="entry name" value="HTHARAC"/>
</dbReference>
<keyword evidence="2" id="KW-0238">DNA-binding</keyword>
<keyword evidence="3" id="KW-0804">Transcription</keyword>
<dbReference type="InterPro" id="IPR018062">
    <property type="entry name" value="HTH_AraC-typ_CS"/>
</dbReference>
<dbReference type="EMBL" id="SMRT01000002">
    <property type="protein sequence ID" value="TDF99637.1"/>
    <property type="molecule type" value="Genomic_DNA"/>
</dbReference>
<gene>
    <name evidence="5" type="ORF">E1757_07340</name>
</gene>
<proteinExistence type="predicted"/>
<dbReference type="Pfam" id="PF02311">
    <property type="entry name" value="AraC_binding"/>
    <property type="match status" value="1"/>
</dbReference>
<evidence type="ECO:0000256" key="2">
    <source>
        <dbReference type="ARBA" id="ARBA00023125"/>
    </source>
</evidence>
<dbReference type="InterPro" id="IPR018060">
    <property type="entry name" value="HTH_AraC"/>
</dbReference>
<dbReference type="SUPFAM" id="SSF46689">
    <property type="entry name" value="Homeodomain-like"/>
    <property type="match status" value="2"/>
</dbReference>
<evidence type="ECO:0000256" key="1">
    <source>
        <dbReference type="ARBA" id="ARBA00023015"/>
    </source>
</evidence>
<dbReference type="Pfam" id="PF12833">
    <property type="entry name" value="HTH_18"/>
    <property type="match status" value="1"/>
</dbReference>
<accession>A0A4R5KX59</accession>
<dbReference type="CDD" id="cd06986">
    <property type="entry name" value="cupin_MmsR-like_N"/>
    <property type="match status" value="1"/>
</dbReference>
<dbReference type="PANTHER" id="PTHR43280:SF28">
    <property type="entry name" value="HTH-TYPE TRANSCRIPTIONAL ACTIVATOR RHAS"/>
    <property type="match status" value="1"/>
</dbReference>
<dbReference type="Proteomes" id="UP000295636">
    <property type="component" value="Unassembled WGS sequence"/>
</dbReference>
<dbReference type="SUPFAM" id="SSF51215">
    <property type="entry name" value="Regulatory protein AraC"/>
    <property type="match status" value="1"/>
</dbReference>
<dbReference type="PROSITE" id="PS01124">
    <property type="entry name" value="HTH_ARAC_FAMILY_2"/>
    <property type="match status" value="1"/>
</dbReference>
<dbReference type="InterPro" id="IPR037923">
    <property type="entry name" value="HTH-like"/>
</dbReference>
<dbReference type="InterPro" id="IPR003313">
    <property type="entry name" value="AraC-bd"/>
</dbReference>
<dbReference type="Gene3D" id="2.60.120.280">
    <property type="entry name" value="Regulatory protein AraC"/>
    <property type="match status" value="1"/>
</dbReference>
<evidence type="ECO:0000313" key="6">
    <source>
        <dbReference type="Proteomes" id="UP000295636"/>
    </source>
</evidence>